<dbReference type="Proteomes" id="UP000030689">
    <property type="component" value="Unassembled WGS sequence"/>
</dbReference>
<dbReference type="KEGG" id="eus:EUTSA_v10013763mg"/>
<dbReference type="InterPro" id="IPR032675">
    <property type="entry name" value="LRR_dom_sf"/>
</dbReference>
<dbReference type="EMBL" id="KI517464">
    <property type="protein sequence ID" value="ESQ42790.1"/>
    <property type="molecule type" value="Genomic_DNA"/>
</dbReference>
<dbReference type="eggNOG" id="ENOG502SUH5">
    <property type="taxonomic scope" value="Eukaryota"/>
</dbReference>
<dbReference type="Gene3D" id="3.80.10.10">
    <property type="entry name" value="Ribonuclease Inhibitor"/>
    <property type="match status" value="1"/>
</dbReference>
<evidence type="ECO:0000313" key="3">
    <source>
        <dbReference type="Proteomes" id="UP000030689"/>
    </source>
</evidence>
<dbReference type="Pfam" id="PF08387">
    <property type="entry name" value="FBD"/>
    <property type="match status" value="1"/>
</dbReference>
<dbReference type="AlphaFoldDB" id="V4KXQ6"/>
<sequence length="391" mass="44182">MAVLWTMVPKLEYDHNMYQDGEDGRFLRFVYSSLLLHEAPVLEKFSLKLGQKSGAIDIGACVKPAINRCVRQLNIEIDTYTETPGILPRSLYTGCRMLVTLTLQNAVFLDVSSSVSFPSLKTLTLLSMKYPGDEFFCKLLSGCPVLEDLFVRQCQGDNLAVLVFRVPSLKVLGVRKPSSEVYHQGLMIDAPSLEFLDIVDYTNGFCVIENSMPKIAEAHLDMTCSHTQQLLGSLTSVVQLSLCLTTSMDADFDGTIFSQLEQLKLCTCDAVWMDLLMRLLKASPKLRFIVLEQRHCTETEDSLPCWNEPSHVPECLLSSLEYFDWRQYGGRKEEKEVATFILRNSARLGWATFYPKSTDPTENLQMLMELSMSPRSSSICKLQFHGNYNPV</sequence>
<proteinExistence type="predicted"/>
<dbReference type="InterPro" id="IPR006566">
    <property type="entry name" value="FBD"/>
</dbReference>
<keyword evidence="3" id="KW-1185">Reference proteome</keyword>
<name>V4KXQ6_EUTSA</name>
<gene>
    <name evidence="2" type="ORF">EUTSA_v10013763mg</name>
</gene>
<dbReference type="OMA" id="DWRQYGG"/>
<dbReference type="Pfam" id="PF24758">
    <property type="entry name" value="LRR_At5g56370"/>
    <property type="match status" value="1"/>
</dbReference>
<dbReference type="SUPFAM" id="SSF52047">
    <property type="entry name" value="RNI-like"/>
    <property type="match status" value="1"/>
</dbReference>
<dbReference type="InterPro" id="IPR050232">
    <property type="entry name" value="FBL13/AtMIF1-like"/>
</dbReference>
<dbReference type="SMART" id="SM00579">
    <property type="entry name" value="FBD"/>
    <property type="match status" value="1"/>
</dbReference>
<dbReference type="PANTHER" id="PTHR31900">
    <property type="entry name" value="F-BOX/RNI SUPERFAMILY PROTEIN-RELATED"/>
    <property type="match status" value="1"/>
</dbReference>
<protein>
    <recommendedName>
        <fullName evidence="1">FBD domain-containing protein</fullName>
    </recommendedName>
</protein>
<dbReference type="PANTHER" id="PTHR31900:SF34">
    <property type="entry name" value="EMB|CAB62440.1-RELATED"/>
    <property type="match status" value="1"/>
</dbReference>
<evidence type="ECO:0000313" key="2">
    <source>
        <dbReference type="EMBL" id="ESQ42790.1"/>
    </source>
</evidence>
<dbReference type="InterPro" id="IPR055411">
    <property type="entry name" value="LRR_FXL15/At3g58940/PEG3-like"/>
</dbReference>
<accession>V4KXQ6</accession>
<organism evidence="2 3">
    <name type="scientific">Eutrema salsugineum</name>
    <name type="common">Saltwater cress</name>
    <name type="synonym">Sisymbrium salsugineum</name>
    <dbReference type="NCBI Taxonomy" id="72664"/>
    <lineage>
        <taxon>Eukaryota</taxon>
        <taxon>Viridiplantae</taxon>
        <taxon>Streptophyta</taxon>
        <taxon>Embryophyta</taxon>
        <taxon>Tracheophyta</taxon>
        <taxon>Spermatophyta</taxon>
        <taxon>Magnoliopsida</taxon>
        <taxon>eudicotyledons</taxon>
        <taxon>Gunneridae</taxon>
        <taxon>Pentapetalae</taxon>
        <taxon>rosids</taxon>
        <taxon>malvids</taxon>
        <taxon>Brassicales</taxon>
        <taxon>Brassicaceae</taxon>
        <taxon>Eutremeae</taxon>
        <taxon>Eutrema</taxon>
    </lineage>
</organism>
<feature type="domain" description="FBD" evidence="1">
    <location>
        <begin position="314"/>
        <end position="385"/>
    </location>
</feature>
<reference evidence="2 3" key="1">
    <citation type="journal article" date="2013" name="Front. Plant Sci.">
        <title>The Reference Genome of the Halophytic Plant Eutrema salsugineum.</title>
        <authorList>
            <person name="Yang R."/>
            <person name="Jarvis D.E."/>
            <person name="Chen H."/>
            <person name="Beilstein M.A."/>
            <person name="Grimwood J."/>
            <person name="Jenkins J."/>
            <person name="Shu S."/>
            <person name="Prochnik S."/>
            <person name="Xin M."/>
            <person name="Ma C."/>
            <person name="Schmutz J."/>
            <person name="Wing R.A."/>
            <person name="Mitchell-Olds T."/>
            <person name="Schumaker K.S."/>
            <person name="Wang X."/>
        </authorList>
    </citation>
    <scope>NUCLEOTIDE SEQUENCE [LARGE SCALE GENOMIC DNA]</scope>
</reference>
<evidence type="ECO:0000259" key="1">
    <source>
        <dbReference type="SMART" id="SM00579"/>
    </source>
</evidence>
<dbReference type="Gramene" id="ESQ42790">
    <property type="protein sequence ID" value="ESQ42790"/>
    <property type="gene ID" value="EUTSA_v10013763mg"/>
</dbReference>